<dbReference type="AlphaFoldDB" id="A0A8S1D9F7"/>
<dbReference type="GO" id="GO:0005634">
    <property type="term" value="C:nucleus"/>
    <property type="evidence" value="ECO:0007669"/>
    <property type="project" value="TreeGrafter"/>
</dbReference>
<reference evidence="3 4" key="1">
    <citation type="submission" date="2020-04" db="EMBL/GenBank/DDBJ databases">
        <authorList>
            <person name="Alioto T."/>
            <person name="Alioto T."/>
            <person name="Gomez Garrido J."/>
        </authorList>
    </citation>
    <scope>NUCLEOTIDE SEQUENCE [LARGE SCALE GENOMIC DNA]</scope>
</reference>
<protein>
    <recommendedName>
        <fullName evidence="2">PBZ-type domain-containing protein</fullName>
    </recommendedName>
</protein>
<feature type="compositionally biased region" description="Acidic residues" evidence="1">
    <location>
        <begin position="191"/>
        <end position="223"/>
    </location>
</feature>
<dbReference type="GO" id="GO:0008408">
    <property type="term" value="F:3'-5' exonuclease activity"/>
    <property type="evidence" value="ECO:0007669"/>
    <property type="project" value="InterPro"/>
</dbReference>
<dbReference type="PANTHER" id="PTHR21315">
    <property type="entry name" value="APRATAXIN AND PNK-LIKE FACTOR-RELATED"/>
    <property type="match status" value="1"/>
</dbReference>
<name>A0A8S1D9F7_9INSE</name>
<feature type="compositionally biased region" description="Acidic residues" evidence="1">
    <location>
        <begin position="87"/>
        <end position="100"/>
    </location>
</feature>
<dbReference type="OrthoDB" id="10256774at2759"/>
<evidence type="ECO:0000259" key="2">
    <source>
        <dbReference type="Pfam" id="PF10283"/>
    </source>
</evidence>
<keyword evidence="4" id="KW-1185">Reference proteome</keyword>
<dbReference type="Proteomes" id="UP000494165">
    <property type="component" value="Unassembled WGS sequence"/>
</dbReference>
<dbReference type="GO" id="GO:0003906">
    <property type="term" value="F:DNA-(apurinic or apyrimidinic site) endonuclease activity"/>
    <property type="evidence" value="ECO:0007669"/>
    <property type="project" value="InterPro"/>
</dbReference>
<comment type="caution">
    <text evidence="3">The sequence shown here is derived from an EMBL/GenBank/DDBJ whole genome shotgun (WGS) entry which is preliminary data.</text>
</comment>
<dbReference type="Pfam" id="PF10283">
    <property type="entry name" value="zf-CCHH"/>
    <property type="match status" value="2"/>
</dbReference>
<gene>
    <name evidence="3" type="ORF">CLODIP_2_CD13131</name>
</gene>
<accession>A0A8S1D9F7</accession>
<dbReference type="PANTHER" id="PTHR21315:SF2">
    <property type="entry name" value="APRATAXIN AND PNK-LIKE FACTOR"/>
    <property type="match status" value="1"/>
</dbReference>
<evidence type="ECO:0000256" key="1">
    <source>
        <dbReference type="SAM" id="MobiDB-lite"/>
    </source>
</evidence>
<feature type="domain" description="PBZ-type" evidence="2">
    <location>
        <begin position="105"/>
        <end position="130"/>
    </location>
</feature>
<feature type="domain" description="PBZ-type" evidence="2">
    <location>
        <begin position="144"/>
        <end position="169"/>
    </location>
</feature>
<organism evidence="3 4">
    <name type="scientific">Cloeon dipterum</name>
    <dbReference type="NCBI Taxonomy" id="197152"/>
    <lineage>
        <taxon>Eukaryota</taxon>
        <taxon>Metazoa</taxon>
        <taxon>Ecdysozoa</taxon>
        <taxon>Arthropoda</taxon>
        <taxon>Hexapoda</taxon>
        <taxon>Insecta</taxon>
        <taxon>Pterygota</taxon>
        <taxon>Palaeoptera</taxon>
        <taxon>Ephemeroptera</taxon>
        <taxon>Pisciforma</taxon>
        <taxon>Baetidae</taxon>
        <taxon>Cloeon</taxon>
    </lineage>
</organism>
<feature type="compositionally biased region" description="Basic and acidic residues" evidence="1">
    <location>
        <begin position="121"/>
        <end position="130"/>
    </location>
</feature>
<evidence type="ECO:0000313" key="4">
    <source>
        <dbReference type="Proteomes" id="UP000494165"/>
    </source>
</evidence>
<feature type="region of interest" description="Disordered" evidence="1">
    <location>
        <begin position="119"/>
        <end position="223"/>
    </location>
</feature>
<sequence length="223" mass="25152">MALKRPVQFLDNLSSDEDDYYEIQRKKALLEISTPEKSQHKSAEAKGSVQPDEVIGTPDTSFSGGDNEGNKVDEDEVPEQADKDEVPELTDEEDTNEEIETGVVRAACAYGASCYRRNPQHKADFSHPGDPDYAAPGPSQGGPKPHCQYGTSCYRKNPQHKIDFDHSMPPTSPDKPKKQLRAKTKDKSNDDEYESDFIDDEEEEEEDVEESDEEWEPEHNDDE</sequence>
<dbReference type="InterPro" id="IPR019406">
    <property type="entry name" value="APLF_PBZ"/>
</dbReference>
<dbReference type="EMBL" id="CADEPI010000099">
    <property type="protein sequence ID" value="CAB3374509.1"/>
    <property type="molecule type" value="Genomic_DNA"/>
</dbReference>
<dbReference type="GO" id="GO:0035861">
    <property type="term" value="C:site of double-strand break"/>
    <property type="evidence" value="ECO:0007669"/>
    <property type="project" value="TreeGrafter"/>
</dbReference>
<feature type="region of interest" description="Disordered" evidence="1">
    <location>
        <begin position="30"/>
        <end position="101"/>
    </location>
</feature>
<dbReference type="InterPro" id="IPR039253">
    <property type="entry name" value="APLF"/>
</dbReference>
<dbReference type="GO" id="GO:0006302">
    <property type="term" value="P:double-strand break repair"/>
    <property type="evidence" value="ECO:0007669"/>
    <property type="project" value="InterPro"/>
</dbReference>
<proteinExistence type="predicted"/>
<evidence type="ECO:0000313" key="3">
    <source>
        <dbReference type="EMBL" id="CAB3374509.1"/>
    </source>
</evidence>